<dbReference type="InterPro" id="IPR001761">
    <property type="entry name" value="Peripla_BP/Lac1_sug-bd_dom"/>
</dbReference>
<keyword evidence="7" id="KW-1185">Reference proteome</keyword>
<dbReference type="EMBL" id="JAJAWG010000009">
    <property type="protein sequence ID" value="MCB5197080.1"/>
    <property type="molecule type" value="Genomic_DNA"/>
</dbReference>
<dbReference type="RefSeq" id="WP_226764806.1">
    <property type="nucleotide sequence ID" value="NZ_JAJAWG010000009.1"/>
</dbReference>
<evidence type="ECO:0000313" key="6">
    <source>
        <dbReference type="EMBL" id="MCB5197080.1"/>
    </source>
</evidence>
<dbReference type="PROSITE" id="PS50943">
    <property type="entry name" value="HTH_CROC1"/>
    <property type="match status" value="1"/>
</dbReference>
<dbReference type="InterPro" id="IPR010982">
    <property type="entry name" value="Lambda_DNA-bd_dom_sf"/>
</dbReference>
<reference evidence="6 7" key="1">
    <citation type="submission" date="2021-10" db="EMBL/GenBank/DDBJ databases">
        <authorList>
            <person name="Chen M."/>
        </authorList>
    </citation>
    <scope>NUCLEOTIDE SEQUENCE [LARGE SCALE GENOMIC DNA]</scope>
    <source>
        <strain evidence="6 7">H3-26</strain>
    </source>
</reference>
<dbReference type="PANTHER" id="PTHR30146">
    <property type="entry name" value="LACI-RELATED TRANSCRIPTIONAL REPRESSOR"/>
    <property type="match status" value="1"/>
</dbReference>
<evidence type="ECO:0000256" key="3">
    <source>
        <dbReference type="ARBA" id="ARBA00023163"/>
    </source>
</evidence>
<evidence type="ECO:0000259" key="5">
    <source>
        <dbReference type="PROSITE" id="PS50943"/>
    </source>
</evidence>
<comment type="caution">
    <text evidence="6">The sequence shown here is derived from an EMBL/GenBank/DDBJ whole genome shotgun (WGS) entry which is preliminary data.</text>
</comment>
<dbReference type="InterPro" id="IPR028082">
    <property type="entry name" value="Peripla_BP_I"/>
</dbReference>
<dbReference type="InterPro" id="IPR001387">
    <property type="entry name" value="Cro/C1-type_HTH"/>
</dbReference>
<dbReference type="SMART" id="SM00354">
    <property type="entry name" value="HTH_LACI"/>
    <property type="match status" value="1"/>
</dbReference>
<feature type="domain" description="HTH lacI-type" evidence="4">
    <location>
        <begin position="8"/>
        <end position="62"/>
    </location>
</feature>
<proteinExistence type="predicted"/>
<dbReference type="Gene3D" id="1.10.260.40">
    <property type="entry name" value="lambda repressor-like DNA-binding domains"/>
    <property type="match status" value="1"/>
</dbReference>
<protein>
    <submittedName>
        <fullName evidence="6">Substrate-binding domain-containing protein</fullName>
    </submittedName>
</protein>
<dbReference type="Pfam" id="PF00532">
    <property type="entry name" value="Peripla_BP_1"/>
    <property type="match status" value="1"/>
</dbReference>
<dbReference type="Proteomes" id="UP001198034">
    <property type="component" value="Unassembled WGS sequence"/>
</dbReference>
<gene>
    <name evidence="6" type="ORF">LG219_12465</name>
</gene>
<dbReference type="Gene3D" id="3.40.50.2300">
    <property type="match status" value="2"/>
</dbReference>
<sequence>MNDKPRRPSLQDVADLVNTSKMTISRYLRSPEQVAPLTAARIAQAMQTLGYIPSRVPAMLSNSRSRAIGVLLPSMSNQVFSAVAHGIEQVSTPAGYHTLYGHYGYEPEREEQQIEQLLSFHIDGLILSESNHTARTRKMLEVAAIPVVEIMDLPAQPIDLAVGLDHAAAAKAMTEAMLAHGYRRIVYLAARMDTRTQQRNDGYGQAMTAQQLQPHTIQTSESSSFTLGARLIRQALLEVPDLDGVFCTNDDVAAGALLELQSMGRRIPEEIGIAGVNHLDIGLALKPQLASIVTPREAIGRHAAERLIGRINGQHYPERTLDLGFDLFLGASILKHAKSSV</sequence>
<dbReference type="SUPFAM" id="SSF53822">
    <property type="entry name" value="Periplasmic binding protein-like I"/>
    <property type="match status" value="1"/>
</dbReference>
<keyword evidence="3" id="KW-0804">Transcription</keyword>
<evidence type="ECO:0000313" key="7">
    <source>
        <dbReference type="Proteomes" id="UP001198034"/>
    </source>
</evidence>
<dbReference type="PANTHER" id="PTHR30146:SF2">
    <property type="entry name" value="HTH-TYPE TRANSCRIPTIONAL REGULATOR GNTR"/>
    <property type="match status" value="1"/>
</dbReference>
<dbReference type="Pfam" id="PF00356">
    <property type="entry name" value="LacI"/>
    <property type="match status" value="1"/>
</dbReference>
<dbReference type="CDD" id="cd01575">
    <property type="entry name" value="PBP1_GntR"/>
    <property type="match status" value="1"/>
</dbReference>
<dbReference type="SUPFAM" id="SSF47413">
    <property type="entry name" value="lambda repressor-like DNA-binding domains"/>
    <property type="match status" value="1"/>
</dbReference>
<evidence type="ECO:0000256" key="2">
    <source>
        <dbReference type="ARBA" id="ARBA00023125"/>
    </source>
</evidence>
<evidence type="ECO:0000259" key="4">
    <source>
        <dbReference type="PROSITE" id="PS50932"/>
    </source>
</evidence>
<dbReference type="PROSITE" id="PS50932">
    <property type="entry name" value="HTH_LACI_2"/>
    <property type="match status" value="1"/>
</dbReference>
<organism evidence="6 7">
    <name type="scientific">Deefgea salmonis</name>
    <dbReference type="NCBI Taxonomy" id="2875502"/>
    <lineage>
        <taxon>Bacteria</taxon>
        <taxon>Pseudomonadati</taxon>
        <taxon>Pseudomonadota</taxon>
        <taxon>Betaproteobacteria</taxon>
        <taxon>Neisseriales</taxon>
        <taxon>Chitinibacteraceae</taxon>
        <taxon>Deefgea</taxon>
    </lineage>
</organism>
<dbReference type="InterPro" id="IPR000843">
    <property type="entry name" value="HTH_LacI"/>
</dbReference>
<feature type="domain" description="HTH cro/C1-type" evidence="5">
    <location>
        <begin position="9"/>
        <end position="52"/>
    </location>
</feature>
<accession>A0ABS8BMY0</accession>
<evidence type="ECO:0000256" key="1">
    <source>
        <dbReference type="ARBA" id="ARBA00023015"/>
    </source>
</evidence>
<keyword evidence="2" id="KW-0238">DNA-binding</keyword>
<keyword evidence="1" id="KW-0805">Transcription regulation</keyword>
<dbReference type="CDD" id="cd01392">
    <property type="entry name" value="HTH_LacI"/>
    <property type="match status" value="1"/>
</dbReference>
<name>A0ABS8BMY0_9NEIS</name>